<dbReference type="InterPro" id="IPR036759">
    <property type="entry name" value="TPK_catalytic_sf"/>
</dbReference>
<dbReference type="Pfam" id="PF04265">
    <property type="entry name" value="TPK_B1_binding"/>
    <property type="match status" value="1"/>
</dbReference>
<evidence type="ECO:0000256" key="3">
    <source>
        <dbReference type="ARBA" id="ARBA00022777"/>
    </source>
</evidence>
<keyword evidence="3" id="KW-0418">Kinase</keyword>
<dbReference type="NCBIfam" id="TIGR01378">
    <property type="entry name" value="thi_PPkinase"/>
    <property type="match status" value="1"/>
</dbReference>
<dbReference type="PANTHER" id="PTHR41299">
    <property type="entry name" value="THIAMINE PYROPHOSPHOKINASE"/>
    <property type="match status" value="1"/>
</dbReference>
<sequence>MIAPNVQHSQGVTLVGGGALGGRDLRLALARAPMAVAADSGADRLLAAGILPDAVIGDFDSISSETMRKLPADRLHPAPAQDRTDFVKALQRIKAPLVLAVGFTGARMDHGLAVMNGLVLLPNHRCIVIGPKDIAFAAPPELALRLCPDDPLSLFPMTRLEGSSEGLHWPLQGLEFAPDAMIGTSNKVARPEVRMSFNRPGMLTILPRKRLDAAIKALAAAPFWPESDGSAAHDR</sequence>
<dbReference type="CDD" id="cd07995">
    <property type="entry name" value="TPK"/>
    <property type="match status" value="1"/>
</dbReference>
<keyword evidence="9" id="KW-1185">Reference proteome</keyword>
<keyword evidence="2" id="KW-0547">Nucleotide-binding</keyword>
<dbReference type="InterPro" id="IPR036371">
    <property type="entry name" value="TPK_B1-bd_sf"/>
</dbReference>
<evidence type="ECO:0000256" key="4">
    <source>
        <dbReference type="ARBA" id="ARBA00022840"/>
    </source>
</evidence>
<evidence type="ECO:0000313" key="9">
    <source>
        <dbReference type="Proteomes" id="UP001239680"/>
    </source>
</evidence>
<feature type="domain" description="Thiamin pyrophosphokinase thiamin-binding" evidence="7">
    <location>
        <begin position="152"/>
        <end position="200"/>
    </location>
</feature>
<name>A0ABU0VVH9_9RHOB</name>
<keyword evidence="4" id="KW-0067">ATP-binding</keyword>
<evidence type="ECO:0000259" key="7">
    <source>
        <dbReference type="Pfam" id="PF04265"/>
    </source>
</evidence>
<dbReference type="EC" id="2.7.6.2" evidence="5"/>
<evidence type="ECO:0000313" key="8">
    <source>
        <dbReference type="EMBL" id="MDQ2065756.1"/>
    </source>
</evidence>
<dbReference type="SUPFAM" id="SSF63999">
    <property type="entry name" value="Thiamin pyrophosphokinase, catalytic domain"/>
    <property type="match status" value="1"/>
</dbReference>
<evidence type="ECO:0000256" key="5">
    <source>
        <dbReference type="NCBIfam" id="TIGR01378"/>
    </source>
</evidence>
<evidence type="ECO:0000256" key="1">
    <source>
        <dbReference type="ARBA" id="ARBA00022679"/>
    </source>
</evidence>
<keyword evidence="1 8" id="KW-0808">Transferase</keyword>
<reference evidence="8 9" key="1">
    <citation type="submission" date="2023-08" db="EMBL/GenBank/DDBJ databases">
        <title>Characterization of two Paracoccaceae strains isolated from Phycosphere and proposal of Xinfangfangia lacusdiani sp. nov.</title>
        <authorList>
            <person name="Deng Y."/>
            <person name="Zhang Y.Q."/>
        </authorList>
    </citation>
    <scope>NUCLEOTIDE SEQUENCE [LARGE SCALE GENOMIC DNA]</scope>
    <source>
        <strain evidence="8 9">CPCC 101601</strain>
    </source>
</reference>
<evidence type="ECO:0000256" key="2">
    <source>
        <dbReference type="ARBA" id="ARBA00022741"/>
    </source>
</evidence>
<dbReference type="EMBL" id="JAVDBT010000004">
    <property type="protein sequence ID" value="MDQ2065756.1"/>
    <property type="molecule type" value="Genomic_DNA"/>
</dbReference>
<dbReference type="Proteomes" id="UP001239680">
    <property type="component" value="Unassembled WGS sequence"/>
</dbReference>
<comment type="caution">
    <text evidence="8">The sequence shown here is derived from an EMBL/GenBank/DDBJ whole genome shotgun (WGS) entry which is preliminary data.</text>
</comment>
<feature type="domain" description="Thiamin pyrophosphokinase catalytic" evidence="6">
    <location>
        <begin position="28"/>
        <end position="121"/>
    </location>
</feature>
<dbReference type="InterPro" id="IPR007373">
    <property type="entry name" value="Thiamin_PyroPKinase_B1-bd"/>
</dbReference>
<protein>
    <recommendedName>
        <fullName evidence="5">Thiamine diphosphokinase</fullName>
        <ecNumber evidence="5">2.7.6.2</ecNumber>
    </recommendedName>
</protein>
<dbReference type="GO" id="GO:0004788">
    <property type="term" value="F:thiamine diphosphokinase activity"/>
    <property type="evidence" value="ECO:0007669"/>
    <property type="project" value="UniProtKB-EC"/>
</dbReference>
<dbReference type="InterPro" id="IPR007371">
    <property type="entry name" value="TPK_catalytic"/>
</dbReference>
<dbReference type="PANTHER" id="PTHR41299:SF1">
    <property type="entry name" value="THIAMINE PYROPHOSPHOKINASE"/>
    <property type="match status" value="1"/>
</dbReference>
<accession>A0ABU0VVH9</accession>
<proteinExistence type="predicted"/>
<dbReference type="InterPro" id="IPR053149">
    <property type="entry name" value="TPK"/>
</dbReference>
<evidence type="ECO:0000259" key="6">
    <source>
        <dbReference type="Pfam" id="PF04263"/>
    </source>
</evidence>
<gene>
    <name evidence="8" type="ORF">Q9295_05190</name>
</gene>
<dbReference type="RefSeq" id="WP_306679447.1">
    <property type="nucleotide sequence ID" value="NZ_JAVDBT010000004.1"/>
</dbReference>
<organism evidence="8 9">
    <name type="scientific">Pseudogemmobacter lacusdianii</name>
    <dbReference type="NCBI Taxonomy" id="3069608"/>
    <lineage>
        <taxon>Bacteria</taxon>
        <taxon>Pseudomonadati</taxon>
        <taxon>Pseudomonadota</taxon>
        <taxon>Alphaproteobacteria</taxon>
        <taxon>Rhodobacterales</taxon>
        <taxon>Paracoccaceae</taxon>
        <taxon>Pseudogemmobacter</taxon>
    </lineage>
</organism>
<dbReference type="SUPFAM" id="SSF63862">
    <property type="entry name" value="Thiamin pyrophosphokinase, substrate-binding domain"/>
    <property type="match status" value="1"/>
</dbReference>
<dbReference type="Gene3D" id="3.40.50.10240">
    <property type="entry name" value="Thiamin pyrophosphokinase, catalytic domain"/>
    <property type="match status" value="1"/>
</dbReference>
<dbReference type="InterPro" id="IPR006282">
    <property type="entry name" value="Thi_PPkinase"/>
</dbReference>
<dbReference type="Pfam" id="PF04263">
    <property type="entry name" value="TPK_catalytic"/>
    <property type="match status" value="1"/>
</dbReference>